<sequence length="141" mass="14896">MVRFNLSHQDIFQANFPPRRRDGEPPLAARGQAADDLAARARVLKLFEADGVEELVHLGGALGDVEVAAAAGLKSACTAVSALCARSAAGHQSACTAVCALCARSAVGARIPPRLASDSVVNLFLYTLRGVRLETEELLKW</sequence>
<gene>
    <name evidence="1" type="ORF">MCOM1403_LOCUS11760</name>
</gene>
<organism evidence="1">
    <name type="scientific">Micromonas pusilla</name>
    <name type="common">Picoplanktonic green alga</name>
    <name type="synonym">Chromulina pusilla</name>
    <dbReference type="NCBI Taxonomy" id="38833"/>
    <lineage>
        <taxon>Eukaryota</taxon>
        <taxon>Viridiplantae</taxon>
        <taxon>Chlorophyta</taxon>
        <taxon>Mamiellophyceae</taxon>
        <taxon>Mamiellales</taxon>
        <taxon>Mamiellaceae</taxon>
        <taxon>Micromonas</taxon>
    </lineage>
</organism>
<protein>
    <submittedName>
        <fullName evidence="1">Uncharacterized protein</fullName>
    </submittedName>
</protein>
<dbReference type="EMBL" id="HBEQ01014594">
    <property type="protein sequence ID" value="CAD8526090.1"/>
    <property type="molecule type" value="Transcribed_RNA"/>
</dbReference>
<dbReference type="AlphaFoldDB" id="A0A7S0IM79"/>
<name>A0A7S0IM79_MICPS</name>
<proteinExistence type="predicted"/>
<accession>A0A7S0IM79</accession>
<evidence type="ECO:0000313" key="1">
    <source>
        <dbReference type="EMBL" id="CAD8526090.1"/>
    </source>
</evidence>
<reference evidence="1" key="1">
    <citation type="submission" date="2021-01" db="EMBL/GenBank/DDBJ databases">
        <authorList>
            <person name="Corre E."/>
            <person name="Pelletier E."/>
            <person name="Niang G."/>
            <person name="Scheremetjew M."/>
            <person name="Finn R."/>
            <person name="Kale V."/>
            <person name="Holt S."/>
            <person name="Cochrane G."/>
            <person name="Meng A."/>
            <person name="Brown T."/>
            <person name="Cohen L."/>
        </authorList>
    </citation>
    <scope>NUCLEOTIDE SEQUENCE</scope>
    <source>
        <strain evidence="1">CCMP1723</strain>
    </source>
</reference>